<keyword evidence="2" id="KW-1185">Reference proteome</keyword>
<sequence>MAAVHPWDPFSAVEADVRALVANPRWPGLPAHLRAEALAATTVVTPDGGRWIFGAHARWYLHDPRDGRWHLAAPPRGQDLRTGRHGAPILPPHLLPVGADFIGPAGSTQAFIGPDVHPDLTEEVRVLLRRMGRKSELDYPLAAFQDVFAGDVPGTVAAVWGTIMWCAYAPAFDGNERLLTIFGEYLRRPLPGDEWVRWLTRPRLDALVALYAERARAAEDRAALRLVALMADTAQILADDARFAPRAHALRAMLEPLLHQPELDRASVREGDEPVRRAWLARVPEDLHRWLLPDTDPGAAFRHTVYDLVESLDFTSDAVRAAASFLTDLPGGGPRLQTWLDHRVRLAYAELIAHVAEYGEHTEPDGFAVPAFLWTGATGGWPSRATSPATARGVIVAPPDRESAAAVLGAAYAAGLTWCRLTGAEVPEDGFAGARAIVRRLVHERDDHPPVNH</sequence>
<dbReference type="EMBL" id="JBITGY010000005">
    <property type="protein sequence ID" value="MFI6499765.1"/>
    <property type="molecule type" value="Genomic_DNA"/>
</dbReference>
<evidence type="ECO:0008006" key="3">
    <source>
        <dbReference type="Google" id="ProtNLM"/>
    </source>
</evidence>
<accession>A0ABW7YV13</accession>
<evidence type="ECO:0000313" key="2">
    <source>
        <dbReference type="Proteomes" id="UP001612741"/>
    </source>
</evidence>
<organism evidence="1 2">
    <name type="scientific">Nonomuraea typhae</name>
    <dbReference type="NCBI Taxonomy" id="2603600"/>
    <lineage>
        <taxon>Bacteria</taxon>
        <taxon>Bacillati</taxon>
        <taxon>Actinomycetota</taxon>
        <taxon>Actinomycetes</taxon>
        <taxon>Streptosporangiales</taxon>
        <taxon>Streptosporangiaceae</taxon>
        <taxon>Nonomuraea</taxon>
    </lineage>
</organism>
<protein>
    <recommendedName>
        <fullName evidence="3">Cytochrome P450</fullName>
    </recommendedName>
</protein>
<reference evidence="1 2" key="1">
    <citation type="submission" date="2024-10" db="EMBL/GenBank/DDBJ databases">
        <title>The Natural Products Discovery Center: Release of the First 8490 Sequenced Strains for Exploring Actinobacteria Biosynthetic Diversity.</title>
        <authorList>
            <person name="Kalkreuter E."/>
            <person name="Kautsar S.A."/>
            <person name="Yang D."/>
            <person name="Bader C.D."/>
            <person name="Teijaro C.N."/>
            <person name="Fluegel L."/>
            <person name="Davis C.M."/>
            <person name="Simpson J.R."/>
            <person name="Lauterbach L."/>
            <person name="Steele A.D."/>
            <person name="Gui C."/>
            <person name="Meng S."/>
            <person name="Li G."/>
            <person name="Viehrig K."/>
            <person name="Ye F."/>
            <person name="Su P."/>
            <person name="Kiefer A.F."/>
            <person name="Nichols A."/>
            <person name="Cepeda A.J."/>
            <person name="Yan W."/>
            <person name="Fan B."/>
            <person name="Jiang Y."/>
            <person name="Adhikari A."/>
            <person name="Zheng C.-J."/>
            <person name="Schuster L."/>
            <person name="Cowan T.M."/>
            <person name="Smanski M.J."/>
            <person name="Chevrette M.G."/>
            <person name="De Carvalho L.P.S."/>
            <person name="Shen B."/>
        </authorList>
    </citation>
    <scope>NUCLEOTIDE SEQUENCE [LARGE SCALE GENOMIC DNA]</scope>
    <source>
        <strain evidence="1 2">NPDC050545</strain>
    </source>
</reference>
<evidence type="ECO:0000313" key="1">
    <source>
        <dbReference type="EMBL" id="MFI6499765.1"/>
    </source>
</evidence>
<proteinExistence type="predicted"/>
<dbReference type="RefSeq" id="WP_397083273.1">
    <property type="nucleotide sequence ID" value="NZ_JBITGY010000005.1"/>
</dbReference>
<comment type="caution">
    <text evidence="1">The sequence shown here is derived from an EMBL/GenBank/DDBJ whole genome shotgun (WGS) entry which is preliminary data.</text>
</comment>
<dbReference type="Proteomes" id="UP001612741">
    <property type="component" value="Unassembled WGS sequence"/>
</dbReference>
<name>A0ABW7YV13_9ACTN</name>
<gene>
    <name evidence="1" type="ORF">ACIBG2_20415</name>
</gene>